<dbReference type="EMBL" id="LAZR01041367">
    <property type="protein sequence ID" value="KKL12174.1"/>
    <property type="molecule type" value="Genomic_DNA"/>
</dbReference>
<organism evidence="1">
    <name type="scientific">marine sediment metagenome</name>
    <dbReference type="NCBI Taxonomy" id="412755"/>
    <lineage>
        <taxon>unclassified sequences</taxon>
        <taxon>metagenomes</taxon>
        <taxon>ecological metagenomes</taxon>
    </lineage>
</organism>
<gene>
    <name evidence="1" type="ORF">LCGC14_2538440</name>
</gene>
<comment type="caution">
    <text evidence="1">The sequence shown here is derived from an EMBL/GenBank/DDBJ whole genome shotgun (WGS) entry which is preliminary data.</text>
</comment>
<sequence length="88" mass="9712">MPKCRYCDEEIAWRVDEEGRGVGELIHVERGLHGCDRDKVGGAFADVALPALKADEAVTLIDAIAAGSDTTEDRHRYWETAESALRLI</sequence>
<proteinExistence type="predicted"/>
<evidence type="ECO:0000313" key="1">
    <source>
        <dbReference type="EMBL" id="KKL12174.1"/>
    </source>
</evidence>
<dbReference type="AlphaFoldDB" id="A0A0F9ARG2"/>
<protein>
    <submittedName>
        <fullName evidence="1">Uncharacterized protein</fullName>
    </submittedName>
</protein>
<accession>A0A0F9ARG2</accession>
<feature type="non-terminal residue" evidence="1">
    <location>
        <position position="88"/>
    </location>
</feature>
<name>A0A0F9ARG2_9ZZZZ</name>
<reference evidence="1" key="1">
    <citation type="journal article" date="2015" name="Nature">
        <title>Complex archaea that bridge the gap between prokaryotes and eukaryotes.</title>
        <authorList>
            <person name="Spang A."/>
            <person name="Saw J.H."/>
            <person name="Jorgensen S.L."/>
            <person name="Zaremba-Niedzwiedzka K."/>
            <person name="Martijn J."/>
            <person name="Lind A.E."/>
            <person name="van Eijk R."/>
            <person name="Schleper C."/>
            <person name="Guy L."/>
            <person name="Ettema T.J."/>
        </authorList>
    </citation>
    <scope>NUCLEOTIDE SEQUENCE</scope>
</reference>